<organism evidence="1 2">
    <name type="scientific">Cichlidogyrus casuarinus</name>
    <dbReference type="NCBI Taxonomy" id="1844966"/>
    <lineage>
        <taxon>Eukaryota</taxon>
        <taxon>Metazoa</taxon>
        <taxon>Spiralia</taxon>
        <taxon>Lophotrochozoa</taxon>
        <taxon>Platyhelminthes</taxon>
        <taxon>Monogenea</taxon>
        <taxon>Monopisthocotylea</taxon>
        <taxon>Dactylogyridea</taxon>
        <taxon>Ancyrocephalidae</taxon>
        <taxon>Cichlidogyrus</taxon>
    </lineage>
</organism>
<reference evidence="1 2" key="1">
    <citation type="submission" date="2024-11" db="EMBL/GenBank/DDBJ databases">
        <title>Adaptive evolution of stress response genes in parasites aligns with host niche diversity.</title>
        <authorList>
            <person name="Hahn C."/>
            <person name="Resl P."/>
        </authorList>
    </citation>
    <scope>NUCLEOTIDE SEQUENCE [LARGE SCALE GENOMIC DNA]</scope>
    <source>
        <strain evidence="1">EGGRZ-B1_66</strain>
        <tissue evidence="1">Body</tissue>
    </source>
</reference>
<sequence>MSSKKPAPDDVLQSRNSELVANLLKSTSRPTIAHDCDYTIAQLRGADAERIRAHARGQIDFCNPRPTPEPEPHYKCKDWEAVENVEKGTKGTDLKAVMGYEVPDNSIPMKPKVKYDEAQSMYDRDHFMDKGNMVHVLKRGTSAGPEGRSDLLGNRLLVGPEGSHDMNSRNMTAIIHRVKNLQVTEPQPAPRCLTKEAAPYASREGTLMADRLGEKKSFDVECIISEQIVNFQDVHLAPRVKFEGRDFAEKGKGVMGALITGYGLQQERPQPRLKYEAVDIASAQSGAVCRTLLTDAKCGAPDDQGRRSKKPVRTRVARLALGHGAKECFGTPKKKLFIRWK</sequence>
<comment type="caution">
    <text evidence="1">The sequence shown here is derived from an EMBL/GenBank/DDBJ whole genome shotgun (WGS) entry which is preliminary data.</text>
</comment>
<protein>
    <submittedName>
        <fullName evidence="1">Uncharacterized protein</fullName>
    </submittedName>
</protein>
<dbReference type="Proteomes" id="UP001626550">
    <property type="component" value="Unassembled WGS sequence"/>
</dbReference>
<gene>
    <name evidence="1" type="ORF">Ciccas_011539</name>
</gene>
<accession>A0ABD2PSM7</accession>
<name>A0ABD2PSM7_9PLAT</name>
<evidence type="ECO:0000313" key="2">
    <source>
        <dbReference type="Proteomes" id="UP001626550"/>
    </source>
</evidence>
<proteinExistence type="predicted"/>
<keyword evidence="2" id="KW-1185">Reference proteome</keyword>
<dbReference type="AlphaFoldDB" id="A0ABD2PSM7"/>
<evidence type="ECO:0000313" key="1">
    <source>
        <dbReference type="EMBL" id="KAL3309907.1"/>
    </source>
</evidence>
<dbReference type="EMBL" id="JBJKFK010003439">
    <property type="protein sequence ID" value="KAL3309907.1"/>
    <property type="molecule type" value="Genomic_DNA"/>
</dbReference>